<keyword evidence="3" id="KW-1185">Reference proteome</keyword>
<dbReference type="AlphaFoldDB" id="A0A402AQC7"/>
<proteinExistence type="predicted"/>
<sequence length="56" mass="6106">MGFALPMREVQEGGKPSCRGAGTPRTPAGKTLHPQELFQKLGMTHICVRALARPYL</sequence>
<gene>
    <name evidence="2" type="ORF">KDK_50540</name>
</gene>
<evidence type="ECO:0000313" key="2">
    <source>
        <dbReference type="EMBL" id="GCE21254.1"/>
    </source>
</evidence>
<dbReference type="EMBL" id="BIFS01000001">
    <property type="protein sequence ID" value="GCE21254.1"/>
    <property type="molecule type" value="Genomic_DNA"/>
</dbReference>
<evidence type="ECO:0000313" key="3">
    <source>
        <dbReference type="Proteomes" id="UP000287188"/>
    </source>
</evidence>
<name>A0A402AQC7_9CHLR</name>
<reference evidence="3" key="1">
    <citation type="submission" date="2018-12" db="EMBL/GenBank/DDBJ databases">
        <title>Tengunoibacter tsumagoiensis gen. nov., sp. nov., Dictyobacter kobayashii sp. nov., D. alpinus sp. nov., and D. joshuensis sp. nov. and description of Dictyobacteraceae fam. nov. within the order Ktedonobacterales isolated from Tengu-no-mugimeshi.</title>
        <authorList>
            <person name="Wang C.M."/>
            <person name="Zheng Y."/>
            <person name="Sakai Y."/>
            <person name="Toyoda A."/>
            <person name="Minakuchi Y."/>
            <person name="Abe K."/>
            <person name="Yokota A."/>
            <person name="Yabe S."/>
        </authorList>
    </citation>
    <scope>NUCLEOTIDE SEQUENCE [LARGE SCALE GENOMIC DNA]</scope>
    <source>
        <strain evidence="3">Uno11</strain>
    </source>
</reference>
<feature type="region of interest" description="Disordered" evidence="1">
    <location>
        <begin position="1"/>
        <end position="30"/>
    </location>
</feature>
<organism evidence="2 3">
    <name type="scientific">Dictyobacter kobayashii</name>
    <dbReference type="NCBI Taxonomy" id="2014872"/>
    <lineage>
        <taxon>Bacteria</taxon>
        <taxon>Bacillati</taxon>
        <taxon>Chloroflexota</taxon>
        <taxon>Ktedonobacteria</taxon>
        <taxon>Ktedonobacterales</taxon>
        <taxon>Dictyobacteraceae</taxon>
        <taxon>Dictyobacter</taxon>
    </lineage>
</organism>
<dbReference type="Proteomes" id="UP000287188">
    <property type="component" value="Unassembled WGS sequence"/>
</dbReference>
<evidence type="ECO:0000256" key="1">
    <source>
        <dbReference type="SAM" id="MobiDB-lite"/>
    </source>
</evidence>
<protein>
    <submittedName>
        <fullName evidence="2">Uncharacterized protein</fullName>
    </submittedName>
</protein>
<accession>A0A402AQC7</accession>
<comment type="caution">
    <text evidence="2">The sequence shown here is derived from an EMBL/GenBank/DDBJ whole genome shotgun (WGS) entry which is preliminary data.</text>
</comment>